<keyword evidence="3" id="KW-1185">Reference proteome</keyword>
<proteinExistence type="predicted"/>
<reference evidence="2" key="1">
    <citation type="submission" date="2020-07" db="EMBL/GenBank/DDBJ databases">
        <title>Multicomponent nature underlies the extraordinary mechanical properties of spider dragline silk.</title>
        <authorList>
            <person name="Kono N."/>
            <person name="Nakamura H."/>
            <person name="Mori M."/>
            <person name="Yoshida Y."/>
            <person name="Ohtoshi R."/>
            <person name="Malay A.D."/>
            <person name="Moran D.A.P."/>
            <person name="Tomita M."/>
            <person name="Numata K."/>
            <person name="Arakawa K."/>
        </authorList>
    </citation>
    <scope>NUCLEOTIDE SEQUENCE</scope>
</reference>
<evidence type="ECO:0000313" key="3">
    <source>
        <dbReference type="Proteomes" id="UP000887116"/>
    </source>
</evidence>
<name>A0A8X6KHW1_TRICU</name>
<feature type="region of interest" description="Disordered" evidence="1">
    <location>
        <begin position="277"/>
        <end position="296"/>
    </location>
</feature>
<accession>A0A8X6KHW1</accession>
<sequence length="462" mass="52796">MQNNFHTNRISCRRKPSKSFSIPKKTAKRMRVTTESEQNADVLSSYSNVQKNVAESSEDSSSSHTLTGSIITMNSKDNWTNESDTEEWLDSATKEESCSESNDTEWESFGSVEEMRSFEFSRESFSTDQLVVVPSMILDEEDSDDFCFRRTPVANSTEIELPKVFAEEPDALGTSDDFCFSRPVANSTIVKRPKVFTEEPDAFGTPDAFYFSRPVANSTVIERPRGFFEEFDAFRTPDLEERLKSSSPVEKIQFPKAETFFKDISISKSDMSLINSQKVHEKERYQSKPNSTPDLEVCDRKKSVYNQSNNTHTEVRGQYENIQNISKNIHSAKQANLPDIVEPPQFGNTSNYENQNEVSDIGRSENLVDDDSDGKYFKDLPKSSRFSQEPKYVRFMSDIRENNKKHLQHLEGIPICNLLNTEPAPSWIKLLTPVKLPGVPIDDITLEVMKCLKNSRHMKYKC</sequence>
<comment type="caution">
    <text evidence="2">The sequence shown here is derived from an EMBL/GenBank/DDBJ whole genome shotgun (WGS) entry which is preliminary data.</text>
</comment>
<feature type="region of interest" description="Disordered" evidence="1">
    <location>
        <begin position="1"/>
        <end position="45"/>
    </location>
</feature>
<feature type="compositionally biased region" description="Polar residues" evidence="1">
    <location>
        <begin position="1"/>
        <end position="10"/>
    </location>
</feature>
<dbReference type="Proteomes" id="UP000887116">
    <property type="component" value="Unassembled WGS sequence"/>
</dbReference>
<dbReference type="AlphaFoldDB" id="A0A8X6KHW1"/>
<protein>
    <submittedName>
        <fullName evidence="2">Uncharacterized protein</fullName>
    </submittedName>
</protein>
<evidence type="ECO:0000256" key="1">
    <source>
        <dbReference type="SAM" id="MobiDB-lite"/>
    </source>
</evidence>
<feature type="compositionally biased region" description="Polar residues" evidence="1">
    <location>
        <begin position="33"/>
        <end position="45"/>
    </location>
</feature>
<organism evidence="2 3">
    <name type="scientific">Trichonephila clavata</name>
    <name type="common">Joro spider</name>
    <name type="synonym">Nephila clavata</name>
    <dbReference type="NCBI Taxonomy" id="2740835"/>
    <lineage>
        <taxon>Eukaryota</taxon>
        <taxon>Metazoa</taxon>
        <taxon>Ecdysozoa</taxon>
        <taxon>Arthropoda</taxon>
        <taxon>Chelicerata</taxon>
        <taxon>Arachnida</taxon>
        <taxon>Araneae</taxon>
        <taxon>Araneomorphae</taxon>
        <taxon>Entelegynae</taxon>
        <taxon>Araneoidea</taxon>
        <taxon>Nephilidae</taxon>
        <taxon>Trichonephila</taxon>
    </lineage>
</organism>
<evidence type="ECO:0000313" key="2">
    <source>
        <dbReference type="EMBL" id="GFQ74181.1"/>
    </source>
</evidence>
<dbReference type="OrthoDB" id="6437249at2759"/>
<gene>
    <name evidence="2" type="primary">NCL1_25304</name>
    <name evidence="2" type="ORF">TNCT_104881</name>
</gene>
<dbReference type="EMBL" id="BMAO01021394">
    <property type="protein sequence ID" value="GFQ74181.1"/>
    <property type="molecule type" value="Genomic_DNA"/>
</dbReference>